<feature type="transmembrane region" description="Helical" evidence="6">
    <location>
        <begin position="116"/>
        <end position="134"/>
    </location>
</feature>
<evidence type="ECO:0000256" key="6">
    <source>
        <dbReference type="SAM" id="Phobius"/>
    </source>
</evidence>
<name>A0A410P2D7_VELA1</name>
<evidence type="ECO:0000256" key="2">
    <source>
        <dbReference type="ARBA" id="ARBA00022475"/>
    </source>
</evidence>
<proteinExistence type="predicted"/>
<dbReference type="InterPro" id="IPR018076">
    <property type="entry name" value="T2SS_GspF_dom"/>
</dbReference>
<evidence type="ECO:0000259" key="7">
    <source>
        <dbReference type="Pfam" id="PF00482"/>
    </source>
</evidence>
<keyword evidence="3 6" id="KW-0812">Transmembrane</keyword>
<comment type="subcellular location">
    <subcellularLocation>
        <location evidence="1">Cell membrane</location>
        <topology evidence="1">Multi-pass membrane protein</topology>
    </subcellularLocation>
</comment>
<feature type="transmembrane region" description="Helical" evidence="6">
    <location>
        <begin position="93"/>
        <end position="110"/>
    </location>
</feature>
<evidence type="ECO:0000256" key="4">
    <source>
        <dbReference type="ARBA" id="ARBA00022989"/>
    </source>
</evidence>
<dbReference type="AlphaFoldDB" id="A0A410P2D7"/>
<keyword evidence="5 6" id="KW-0472">Membrane</keyword>
<sequence>MVVYLSQIFLFAGIFLIFMNFFLWFFAAHELRKVIKRRLRYEVNPTDRKSIFVRVFDLFAPLNYFVVRRLVKRENLENKLFGARVGMTPEQFFGAKEFMAIFALLLAIGFLPAEDVVKVVVAGIAGFFLPDLWLDMKLKQRRSAVVRTLPDTVDLLSLCVDAGLDFIAASRWIVEKSRSTAFIEELSLMLHEIKVGKPRREALKDLSRRINAPDVTAFARTLIQADRMGTPIAEALAILSEDVRERFFRRAERTALQAPMKMLIPLIFFILPVVGVIVGGPIAIQFMNGSLLGGMGAGVK</sequence>
<evidence type="ECO:0000313" key="9">
    <source>
        <dbReference type="Proteomes" id="UP000287243"/>
    </source>
</evidence>
<feature type="transmembrane region" description="Helical" evidence="6">
    <location>
        <begin position="263"/>
        <end position="284"/>
    </location>
</feature>
<feature type="transmembrane region" description="Helical" evidence="6">
    <location>
        <begin position="6"/>
        <end position="28"/>
    </location>
</feature>
<evidence type="ECO:0000313" key="8">
    <source>
        <dbReference type="EMBL" id="QAT16261.1"/>
    </source>
</evidence>
<dbReference type="PANTHER" id="PTHR35007:SF2">
    <property type="entry name" value="PILUS ASSEMBLE PROTEIN"/>
    <property type="match status" value="1"/>
</dbReference>
<dbReference type="KEGG" id="vai:BU251_00155"/>
<accession>A0A410P2D7</accession>
<dbReference type="OrthoDB" id="9810662at2"/>
<dbReference type="RefSeq" id="WP_128698898.1">
    <property type="nucleotide sequence ID" value="NZ_CP019384.1"/>
</dbReference>
<dbReference type="Proteomes" id="UP000287243">
    <property type="component" value="Chromosome"/>
</dbReference>
<evidence type="ECO:0000256" key="5">
    <source>
        <dbReference type="ARBA" id="ARBA00023136"/>
    </source>
</evidence>
<evidence type="ECO:0000256" key="3">
    <source>
        <dbReference type="ARBA" id="ARBA00022692"/>
    </source>
</evidence>
<keyword evidence="4 6" id="KW-1133">Transmembrane helix</keyword>
<protein>
    <submittedName>
        <fullName evidence="8">Type II/IV secretion system protein TadC, associated with Flp pilus assembly</fullName>
    </submittedName>
</protein>
<organism evidence="8 9">
    <name type="scientific">Velamenicoccus archaeovorus</name>
    <dbReference type="NCBI Taxonomy" id="1930593"/>
    <lineage>
        <taxon>Bacteria</taxon>
        <taxon>Pseudomonadati</taxon>
        <taxon>Candidatus Omnitrophota</taxon>
        <taxon>Candidatus Velamenicoccus</taxon>
    </lineage>
</organism>
<gene>
    <name evidence="8" type="ORF">BU251_00155</name>
</gene>
<reference evidence="8 9" key="1">
    <citation type="submission" date="2017-01" db="EMBL/GenBank/DDBJ databases">
        <title>First insights into the biology of 'candidatus Vampirococcus archaeovorus'.</title>
        <authorList>
            <person name="Kizina J."/>
            <person name="Jordan S."/>
            <person name="Stueber K."/>
            <person name="Reinhardt R."/>
            <person name="Harder J."/>
        </authorList>
    </citation>
    <scope>NUCLEOTIDE SEQUENCE [LARGE SCALE GENOMIC DNA]</scope>
    <source>
        <strain evidence="8 9">LiM</strain>
    </source>
</reference>
<dbReference type="PANTHER" id="PTHR35007">
    <property type="entry name" value="INTEGRAL MEMBRANE PROTEIN-RELATED"/>
    <property type="match status" value="1"/>
</dbReference>
<dbReference type="GO" id="GO:0005886">
    <property type="term" value="C:plasma membrane"/>
    <property type="evidence" value="ECO:0007669"/>
    <property type="project" value="UniProtKB-SubCell"/>
</dbReference>
<dbReference type="Pfam" id="PF00482">
    <property type="entry name" value="T2SSF"/>
    <property type="match status" value="1"/>
</dbReference>
<feature type="domain" description="Type II secretion system protein GspF" evidence="7">
    <location>
        <begin position="154"/>
        <end position="278"/>
    </location>
</feature>
<keyword evidence="9" id="KW-1185">Reference proteome</keyword>
<evidence type="ECO:0000256" key="1">
    <source>
        <dbReference type="ARBA" id="ARBA00004651"/>
    </source>
</evidence>
<keyword evidence="2" id="KW-1003">Cell membrane</keyword>
<dbReference type="EMBL" id="CP019384">
    <property type="protein sequence ID" value="QAT16261.1"/>
    <property type="molecule type" value="Genomic_DNA"/>
</dbReference>